<dbReference type="InterPro" id="IPR014777">
    <property type="entry name" value="4pyrrole_Mease_sub1"/>
</dbReference>
<evidence type="ECO:0000313" key="7">
    <source>
        <dbReference type="EMBL" id="GBG31698.1"/>
    </source>
</evidence>
<dbReference type="InterPro" id="IPR035996">
    <property type="entry name" value="4pyrrol_Methylase_sf"/>
</dbReference>
<evidence type="ECO:0000259" key="6">
    <source>
        <dbReference type="Pfam" id="PF00590"/>
    </source>
</evidence>
<evidence type="ECO:0000256" key="4">
    <source>
        <dbReference type="RuleBase" id="RU003960"/>
    </source>
</evidence>
<keyword evidence="5" id="KW-0812">Transmembrane</keyword>
<organism evidence="7 8">
    <name type="scientific">Hondaea fermentalgiana</name>
    <dbReference type="NCBI Taxonomy" id="2315210"/>
    <lineage>
        <taxon>Eukaryota</taxon>
        <taxon>Sar</taxon>
        <taxon>Stramenopiles</taxon>
        <taxon>Bigyra</taxon>
        <taxon>Labyrinthulomycetes</taxon>
        <taxon>Thraustochytrida</taxon>
        <taxon>Thraustochytriidae</taxon>
        <taxon>Hondaea</taxon>
    </lineage>
</organism>
<keyword evidence="8" id="KW-1185">Reference proteome</keyword>
<evidence type="ECO:0000256" key="5">
    <source>
        <dbReference type="SAM" id="Phobius"/>
    </source>
</evidence>
<keyword evidence="5" id="KW-0472">Membrane</keyword>
<dbReference type="GO" id="GO:0019354">
    <property type="term" value="P:siroheme biosynthetic process"/>
    <property type="evidence" value="ECO:0007669"/>
    <property type="project" value="InterPro"/>
</dbReference>
<accession>A0A2R5GPJ2</accession>
<dbReference type="Proteomes" id="UP000241890">
    <property type="component" value="Unassembled WGS sequence"/>
</dbReference>
<feature type="domain" description="Tetrapyrrole methylase" evidence="6">
    <location>
        <begin position="73"/>
        <end position="278"/>
    </location>
</feature>
<dbReference type="NCBIfam" id="TIGR01469">
    <property type="entry name" value="cobA_cysG_Cterm"/>
    <property type="match status" value="1"/>
</dbReference>
<dbReference type="FunFam" id="3.40.1010.10:FF:000006">
    <property type="entry name" value="Siroheme synthase, putative"/>
    <property type="match status" value="1"/>
</dbReference>
<dbReference type="PANTHER" id="PTHR45790:SF6">
    <property type="entry name" value="UROPORPHYRINOGEN-III C-METHYLTRANSFERASE"/>
    <property type="match status" value="1"/>
</dbReference>
<dbReference type="CDD" id="cd11642">
    <property type="entry name" value="SUMT"/>
    <property type="match status" value="1"/>
</dbReference>
<keyword evidence="1 4" id="KW-0489">Methyltransferase</keyword>
<comment type="similarity">
    <text evidence="4">Belongs to the precorrin methyltransferase family.</text>
</comment>
<dbReference type="PANTHER" id="PTHR45790">
    <property type="entry name" value="SIROHEME SYNTHASE-RELATED"/>
    <property type="match status" value="1"/>
</dbReference>
<keyword evidence="2 4" id="KW-0808">Transferase</keyword>
<feature type="transmembrane region" description="Helical" evidence="5">
    <location>
        <begin position="20"/>
        <end position="42"/>
    </location>
</feature>
<dbReference type="Pfam" id="PF00590">
    <property type="entry name" value="TP_methylase"/>
    <property type="match status" value="1"/>
</dbReference>
<dbReference type="AlphaFoldDB" id="A0A2R5GPJ2"/>
<evidence type="ECO:0000256" key="1">
    <source>
        <dbReference type="ARBA" id="ARBA00022603"/>
    </source>
</evidence>
<dbReference type="SUPFAM" id="SSF53790">
    <property type="entry name" value="Tetrapyrrole methylase"/>
    <property type="match status" value="1"/>
</dbReference>
<dbReference type="PROSITE" id="PS00840">
    <property type="entry name" value="SUMT_2"/>
    <property type="match status" value="1"/>
</dbReference>
<gene>
    <name evidence="7" type="ORF">FCC1311_079232</name>
</gene>
<keyword evidence="5" id="KW-1133">Transmembrane helix</keyword>
<dbReference type="InterPro" id="IPR003043">
    <property type="entry name" value="Uropor_MeTrfase_CS"/>
</dbReference>
<dbReference type="Gene3D" id="3.40.1010.10">
    <property type="entry name" value="Cobalt-precorrin-4 Transmethylase, Domain 1"/>
    <property type="match status" value="1"/>
</dbReference>
<dbReference type="NCBIfam" id="NF004790">
    <property type="entry name" value="PRK06136.1"/>
    <property type="match status" value="1"/>
</dbReference>
<dbReference type="InterPro" id="IPR014776">
    <property type="entry name" value="4pyrrole_Mease_sub2"/>
</dbReference>
<dbReference type="InterPro" id="IPR000878">
    <property type="entry name" value="4pyrrol_Mease"/>
</dbReference>
<evidence type="ECO:0000256" key="2">
    <source>
        <dbReference type="ARBA" id="ARBA00022679"/>
    </source>
</evidence>
<dbReference type="InterPro" id="IPR050161">
    <property type="entry name" value="Siro_Cobalamin_biosynth"/>
</dbReference>
<keyword evidence="3" id="KW-0949">S-adenosyl-L-methionine</keyword>
<dbReference type="GO" id="GO:0004851">
    <property type="term" value="F:uroporphyrin-III C-methyltransferase activity"/>
    <property type="evidence" value="ECO:0007669"/>
    <property type="project" value="TreeGrafter"/>
</dbReference>
<sequence length="339" mass="35719">MHEVVLRASLGAAAEASWSAGILATALTLALALALVAIGVRLEQSGWPLRARAVLSRKAVAWTTGRSQARCRLVGAGPGDPALLTLAARRALAEADVVIVDQLVPEGIVQLIRGRVVHSRKVKGCANFAQNELHEWMIEALERGEDVVRLKGGDPFLFGRGGEEVDVVQKHGFAIEVIPGISSALAAPLSAGLAVTTRGVADQLVIATGHGKHDSVPRLPPQFDESRTAVFLMGVSRMENLVTRLRTRCAYPASTPVAVIERATLPNQRVIRGTLEDIAALSRAAAVISPATIVIGRTAHALPEASYIPGTGAVRYEAESLPTTTKAEAFPGMPAGFLI</sequence>
<name>A0A2R5GPJ2_9STRA</name>
<comment type="caution">
    <text evidence="7">The sequence shown here is derived from an EMBL/GenBank/DDBJ whole genome shotgun (WGS) entry which is preliminary data.</text>
</comment>
<dbReference type="InParanoid" id="A0A2R5GPJ2"/>
<evidence type="ECO:0000256" key="3">
    <source>
        <dbReference type="ARBA" id="ARBA00022691"/>
    </source>
</evidence>
<dbReference type="EMBL" id="BEYU01000104">
    <property type="protein sequence ID" value="GBG31698.1"/>
    <property type="molecule type" value="Genomic_DNA"/>
</dbReference>
<dbReference type="InterPro" id="IPR006366">
    <property type="entry name" value="CobA/CysG_C"/>
</dbReference>
<dbReference type="Gene3D" id="3.30.950.10">
    <property type="entry name" value="Methyltransferase, Cobalt-precorrin-4 Transmethylase, Domain 2"/>
    <property type="match status" value="1"/>
</dbReference>
<dbReference type="GO" id="GO:0032259">
    <property type="term" value="P:methylation"/>
    <property type="evidence" value="ECO:0007669"/>
    <property type="project" value="UniProtKB-KW"/>
</dbReference>
<evidence type="ECO:0000313" key="8">
    <source>
        <dbReference type="Proteomes" id="UP000241890"/>
    </source>
</evidence>
<protein>
    <submittedName>
        <fullName evidence="7">Uroporphyrinogen-III C-methyltransferase</fullName>
    </submittedName>
</protein>
<proteinExistence type="inferred from homology"/>
<reference evidence="7 8" key="1">
    <citation type="submission" date="2017-12" db="EMBL/GenBank/DDBJ databases">
        <title>Sequencing, de novo assembly and annotation of complete genome of a new Thraustochytrid species, strain FCC1311.</title>
        <authorList>
            <person name="Sedici K."/>
            <person name="Godart F."/>
            <person name="Aiese Cigliano R."/>
            <person name="Sanseverino W."/>
            <person name="Barakat M."/>
            <person name="Ortet P."/>
            <person name="Marechal E."/>
            <person name="Cagnac O."/>
            <person name="Amato A."/>
        </authorList>
    </citation>
    <scope>NUCLEOTIDE SEQUENCE [LARGE SCALE GENOMIC DNA]</scope>
</reference>
<dbReference type="OrthoDB" id="508204at2759"/>